<comment type="caution">
    <text evidence="2">The sequence shown here is derived from an EMBL/GenBank/DDBJ whole genome shotgun (WGS) entry which is preliminary data.</text>
</comment>
<protein>
    <submittedName>
        <fullName evidence="2">Uncharacterized protein</fullName>
    </submittedName>
</protein>
<evidence type="ECO:0000256" key="1">
    <source>
        <dbReference type="SAM" id="SignalP"/>
    </source>
</evidence>
<evidence type="ECO:0000313" key="3">
    <source>
        <dbReference type="Proteomes" id="UP000244073"/>
    </source>
</evidence>
<dbReference type="VEuPathDB" id="FungiDB:P175DRAFT_0557252"/>
<keyword evidence="1" id="KW-0732">Signal</keyword>
<reference evidence="2 3" key="1">
    <citation type="journal article" date="2018" name="Proc. Natl. Acad. Sci. U.S.A.">
        <title>Linking secondary metabolites to gene clusters through genome sequencing of six diverse Aspergillus species.</title>
        <authorList>
            <person name="Kaerboelling I."/>
            <person name="Vesth T.C."/>
            <person name="Frisvad J.C."/>
            <person name="Nybo J.L."/>
            <person name="Theobald S."/>
            <person name="Kuo A."/>
            <person name="Bowyer P."/>
            <person name="Matsuda Y."/>
            <person name="Mondo S."/>
            <person name="Lyhne E.K."/>
            <person name="Kogle M.E."/>
            <person name="Clum A."/>
            <person name="Lipzen A."/>
            <person name="Salamov A."/>
            <person name="Ngan C.Y."/>
            <person name="Daum C."/>
            <person name="Chiniquy J."/>
            <person name="Barry K."/>
            <person name="LaButti K."/>
            <person name="Haridas S."/>
            <person name="Simmons B.A."/>
            <person name="Magnuson J.K."/>
            <person name="Mortensen U.H."/>
            <person name="Larsen T.O."/>
            <person name="Grigoriev I.V."/>
            <person name="Baker S.E."/>
            <person name="Andersen M.R."/>
        </authorList>
    </citation>
    <scope>NUCLEOTIDE SEQUENCE [LARGE SCALE GENOMIC DNA]</scope>
    <source>
        <strain evidence="2 3">IBT 24754</strain>
    </source>
</reference>
<dbReference type="EMBL" id="MSFN02000004">
    <property type="protein sequence ID" value="PTU20566.1"/>
    <property type="molecule type" value="Genomic_DNA"/>
</dbReference>
<dbReference type="RefSeq" id="XP_040751958.1">
    <property type="nucleotide sequence ID" value="XM_040900759.1"/>
</dbReference>
<dbReference type="AlphaFoldDB" id="A0A2T5LWB5"/>
<sequence>MDIIKICLGFSDNRGVALNVCFLVSLIVLVDIEAAQQVAGEAGKDEILSIFDLEEAAIPLRLKRWHFIPSRPR</sequence>
<name>A0A2T5LWB5_9EURO</name>
<feature type="chain" id="PRO_5015457016" evidence="1">
    <location>
        <begin position="35"/>
        <end position="73"/>
    </location>
</feature>
<evidence type="ECO:0000313" key="2">
    <source>
        <dbReference type="EMBL" id="PTU20566.1"/>
    </source>
</evidence>
<feature type="signal peptide" evidence="1">
    <location>
        <begin position="1"/>
        <end position="34"/>
    </location>
</feature>
<proteinExistence type="predicted"/>
<dbReference type="GeneID" id="63817643"/>
<gene>
    <name evidence="2" type="ORF">P175DRAFT_0557252</name>
</gene>
<organism evidence="2 3">
    <name type="scientific">Aspergillus ochraceoroseus IBT 24754</name>
    <dbReference type="NCBI Taxonomy" id="1392256"/>
    <lineage>
        <taxon>Eukaryota</taxon>
        <taxon>Fungi</taxon>
        <taxon>Dikarya</taxon>
        <taxon>Ascomycota</taxon>
        <taxon>Pezizomycotina</taxon>
        <taxon>Eurotiomycetes</taxon>
        <taxon>Eurotiomycetidae</taxon>
        <taxon>Eurotiales</taxon>
        <taxon>Aspergillaceae</taxon>
        <taxon>Aspergillus</taxon>
        <taxon>Aspergillus subgen. Nidulantes</taxon>
    </lineage>
</organism>
<accession>A0A2T5LWB5</accession>
<dbReference type="Proteomes" id="UP000244073">
    <property type="component" value="Unassembled WGS sequence"/>
</dbReference>